<proteinExistence type="predicted"/>
<sequence length="236" mass="27032">MDKQFANVQALVHSLARCNSGVLYPHVFLDYDSWQRLPWIWEDGLPSRLSAVCEAEKRMDALYCQAEEKFRRYTDPRSPDSFLLRFQSALSTHLSELREALGRCRTQETAAIVNRIGALLSPGPVFRDMEQVNRELTTAHPLPEVACYHQWIDYMQYDPSESEEGLMKLVARAFTRHGYDLLSAIQHLEEDAAHQLNTFQNAFDARAALSISEHITAPVQAKLPILRELLERNSNS</sequence>
<name>A0A921STI9_9FIRM</name>
<organism evidence="1 2">
    <name type="scientific">Pseudoflavonifractor capillosus</name>
    <dbReference type="NCBI Taxonomy" id="106588"/>
    <lineage>
        <taxon>Bacteria</taxon>
        <taxon>Bacillati</taxon>
        <taxon>Bacillota</taxon>
        <taxon>Clostridia</taxon>
        <taxon>Eubacteriales</taxon>
        <taxon>Oscillospiraceae</taxon>
        <taxon>Pseudoflavonifractor</taxon>
    </lineage>
</organism>
<protein>
    <submittedName>
        <fullName evidence="1">Uncharacterized protein</fullName>
    </submittedName>
</protein>
<dbReference type="AlphaFoldDB" id="A0A921STI9"/>
<evidence type="ECO:0000313" key="2">
    <source>
        <dbReference type="Proteomes" id="UP000760668"/>
    </source>
</evidence>
<reference evidence="1" key="2">
    <citation type="submission" date="2021-09" db="EMBL/GenBank/DDBJ databases">
        <authorList>
            <person name="Gilroy R."/>
        </authorList>
    </citation>
    <scope>NUCLEOTIDE SEQUENCE</scope>
    <source>
        <strain evidence="1">CHK179-5677</strain>
    </source>
</reference>
<accession>A0A921STI9</accession>
<gene>
    <name evidence="1" type="ORF">K8V01_11350</name>
</gene>
<comment type="caution">
    <text evidence="1">The sequence shown here is derived from an EMBL/GenBank/DDBJ whole genome shotgun (WGS) entry which is preliminary data.</text>
</comment>
<reference evidence="1" key="1">
    <citation type="journal article" date="2021" name="PeerJ">
        <title>Extensive microbial diversity within the chicken gut microbiome revealed by metagenomics and culture.</title>
        <authorList>
            <person name="Gilroy R."/>
            <person name="Ravi A."/>
            <person name="Getino M."/>
            <person name="Pursley I."/>
            <person name="Horton D.L."/>
            <person name="Alikhan N.F."/>
            <person name="Baker D."/>
            <person name="Gharbi K."/>
            <person name="Hall N."/>
            <person name="Watson M."/>
            <person name="Adriaenssens E.M."/>
            <person name="Foster-Nyarko E."/>
            <person name="Jarju S."/>
            <person name="Secka A."/>
            <person name="Antonio M."/>
            <person name="Oren A."/>
            <person name="Chaudhuri R.R."/>
            <person name="La Ragione R."/>
            <person name="Hildebrand F."/>
            <person name="Pallen M.J."/>
        </authorList>
    </citation>
    <scope>NUCLEOTIDE SEQUENCE</scope>
    <source>
        <strain evidence="1">CHK179-5677</strain>
    </source>
</reference>
<dbReference type="Proteomes" id="UP000760668">
    <property type="component" value="Unassembled WGS sequence"/>
</dbReference>
<evidence type="ECO:0000313" key="1">
    <source>
        <dbReference type="EMBL" id="HJG87593.1"/>
    </source>
</evidence>
<dbReference type="EMBL" id="DYUC01000111">
    <property type="protein sequence ID" value="HJG87593.1"/>
    <property type="molecule type" value="Genomic_DNA"/>
</dbReference>
<dbReference type="RefSeq" id="WP_304248382.1">
    <property type="nucleotide sequence ID" value="NZ_DYUC01000111.1"/>
</dbReference>